<comment type="similarity">
    <text evidence="2">Belongs to the methyl-accepting chemotaxis (MCP) protein family.</text>
</comment>
<evidence type="ECO:0000256" key="4">
    <source>
        <dbReference type="SAM" id="Phobius"/>
    </source>
</evidence>
<dbReference type="InterPro" id="IPR051310">
    <property type="entry name" value="MCP_chemotaxis"/>
</dbReference>
<evidence type="ECO:0000256" key="3">
    <source>
        <dbReference type="PROSITE-ProRule" id="PRU00284"/>
    </source>
</evidence>
<keyword evidence="8" id="KW-1185">Reference proteome</keyword>
<keyword evidence="4" id="KW-1133">Transmembrane helix</keyword>
<dbReference type="GO" id="GO:0007165">
    <property type="term" value="P:signal transduction"/>
    <property type="evidence" value="ECO:0007669"/>
    <property type="project" value="UniProtKB-KW"/>
</dbReference>
<evidence type="ECO:0000256" key="1">
    <source>
        <dbReference type="ARBA" id="ARBA00022500"/>
    </source>
</evidence>
<dbReference type="PANTHER" id="PTHR43531">
    <property type="entry name" value="PROTEIN ICFG"/>
    <property type="match status" value="1"/>
</dbReference>
<feature type="transmembrane region" description="Helical" evidence="4">
    <location>
        <begin position="46"/>
        <end position="65"/>
    </location>
</feature>
<keyword evidence="4" id="KW-0812">Transmembrane</keyword>
<evidence type="ECO:0000259" key="6">
    <source>
        <dbReference type="PROSITE" id="PS50885"/>
    </source>
</evidence>
<dbReference type="PANTHER" id="PTHR43531:SF11">
    <property type="entry name" value="METHYL-ACCEPTING CHEMOTAXIS PROTEIN 3"/>
    <property type="match status" value="1"/>
</dbReference>
<keyword evidence="3" id="KW-0807">Transducer</keyword>
<dbReference type="RefSeq" id="WP_169492148.1">
    <property type="nucleotide sequence ID" value="NZ_JABBGM010000002.1"/>
</dbReference>
<dbReference type="InterPro" id="IPR004090">
    <property type="entry name" value="Chemotax_Me-accpt_rcpt"/>
</dbReference>
<proteinExistence type="inferred from homology"/>
<sequence length="451" mass="46759">MLLWFKKVAPIRLKFRVLSVAQLALGLVTAILTVMSVEDIVTSHLATLVVLGCAIAGPIIISYAGKLISDPYVATVERIEALVAGDLTSPIAYTEYEDCVGRLTKALAVFRDQALELHRSSIAQAEVVRATSASLRRLAANELDARMREGLPAEYADIRDNFNSAAIALDRTMSSVAGAAADILGGSREVQTASNDLAARTEEQAASLAHSASSLSSVSSAIASNAEAAVAASHAVRDVQNQASGGNDVVSQAIDAMAKIQGSSEEISQIVAVIDGIAFQTNLLALNAGVEAARAGESGKGFAVVATEVRALAQRSGEAATQIRRIIQASTAQVQEGVGLVDATGRALTAIAARIDSTVDSINVIASTSTTQSEALASVMDAIHQMDVMTQHNAAMVEENSAASRQLAEQSANLSRLVSEFRISPSNVVSLGDSSAHAKRAALRSVKAGAG</sequence>
<dbReference type="AlphaFoldDB" id="A0A7Y0BM58"/>
<feature type="domain" description="Methyl-accepting transducer" evidence="5">
    <location>
        <begin position="179"/>
        <end position="408"/>
    </location>
</feature>
<dbReference type="GO" id="GO:0006935">
    <property type="term" value="P:chemotaxis"/>
    <property type="evidence" value="ECO:0007669"/>
    <property type="project" value="UniProtKB-KW"/>
</dbReference>
<name>A0A7Y0BM58_9SPHN</name>
<accession>A0A7Y0BM58</accession>
<dbReference type="PROSITE" id="PS50885">
    <property type="entry name" value="HAMP"/>
    <property type="match status" value="2"/>
</dbReference>
<dbReference type="SUPFAM" id="SSF58104">
    <property type="entry name" value="Methyl-accepting chemotaxis protein (MCP) signaling domain"/>
    <property type="match status" value="1"/>
</dbReference>
<dbReference type="PROSITE" id="PS50111">
    <property type="entry name" value="CHEMOTAXIS_TRANSDUC_2"/>
    <property type="match status" value="1"/>
</dbReference>
<feature type="domain" description="HAMP" evidence="6">
    <location>
        <begin position="66"/>
        <end position="119"/>
    </location>
</feature>
<dbReference type="GO" id="GO:0004888">
    <property type="term" value="F:transmembrane signaling receptor activity"/>
    <property type="evidence" value="ECO:0007669"/>
    <property type="project" value="InterPro"/>
</dbReference>
<dbReference type="Proteomes" id="UP000583556">
    <property type="component" value="Unassembled WGS sequence"/>
</dbReference>
<dbReference type="SMART" id="SM00283">
    <property type="entry name" value="MA"/>
    <property type="match status" value="1"/>
</dbReference>
<dbReference type="Gene3D" id="6.10.340.10">
    <property type="match status" value="1"/>
</dbReference>
<dbReference type="EMBL" id="JABBGM010000002">
    <property type="protein sequence ID" value="NML92864.1"/>
    <property type="molecule type" value="Genomic_DNA"/>
</dbReference>
<feature type="domain" description="HAMP" evidence="6">
    <location>
        <begin position="128"/>
        <end position="174"/>
    </location>
</feature>
<protein>
    <submittedName>
        <fullName evidence="7">Methyl-accepting chemotaxis protein</fullName>
    </submittedName>
</protein>
<dbReference type="InterPro" id="IPR004089">
    <property type="entry name" value="MCPsignal_dom"/>
</dbReference>
<reference evidence="7 8" key="1">
    <citation type="submission" date="2020-04" db="EMBL/GenBank/DDBJ databases">
        <title>Novosphingobium sp. TW-4 isolated from soil.</title>
        <authorList>
            <person name="Dahal R.H."/>
            <person name="Chaudhary D.K."/>
        </authorList>
    </citation>
    <scope>NUCLEOTIDE SEQUENCE [LARGE SCALE GENOMIC DNA]</scope>
    <source>
        <strain evidence="7 8">TW-4</strain>
    </source>
</reference>
<dbReference type="Gene3D" id="1.10.287.950">
    <property type="entry name" value="Methyl-accepting chemotaxis protein"/>
    <property type="match status" value="1"/>
</dbReference>
<keyword evidence="1" id="KW-0145">Chemotaxis</keyword>
<evidence type="ECO:0000313" key="7">
    <source>
        <dbReference type="EMBL" id="NML92864.1"/>
    </source>
</evidence>
<dbReference type="InterPro" id="IPR003660">
    <property type="entry name" value="HAMP_dom"/>
</dbReference>
<dbReference type="Pfam" id="PF00015">
    <property type="entry name" value="MCPsignal"/>
    <property type="match status" value="1"/>
</dbReference>
<gene>
    <name evidence="7" type="ORF">HHL27_04175</name>
</gene>
<evidence type="ECO:0000256" key="2">
    <source>
        <dbReference type="ARBA" id="ARBA00029447"/>
    </source>
</evidence>
<keyword evidence="4" id="KW-0472">Membrane</keyword>
<organism evidence="7 8">
    <name type="scientific">Novosphingobium olei</name>
    <dbReference type="NCBI Taxonomy" id="2728851"/>
    <lineage>
        <taxon>Bacteria</taxon>
        <taxon>Pseudomonadati</taxon>
        <taxon>Pseudomonadota</taxon>
        <taxon>Alphaproteobacteria</taxon>
        <taxon>Sphingomonadales</taxon>
        <taxon>Sphingomonadaceae</taxon>
        <taxon>Novosphingobium</taxon>
    </lineage>
</organism>
<evidence type="ECO:0000259" key="5">
    <source>
        <dbReference type="PROSITE" id="PS50111"/>
    </source>
</evidence>
<evidence type="ECO:0000313" key="8">
    <source>
        <dbReference type="Proteomes" id="UP000583556"/>
    </source>
</evidence>
<dbReference type="GO" id="GO:0016020">
    <property type="term" value="C:membrane"/>
    <property type="evidence" value="ECO:0007669"/>
    <property type="project" value="InterPro"/>
</dbReference>
<comment type="caution">
    <text evidence="7">The sequence shown here is derived from an EMBL/GenBank/DDBJ whole genome shotgun (WGS) entry which is preliminary data.</text>
</comment>
<dbReference type="PRINTS" id="PR00260">
    <property type="entry name" value="CHEMTRNSDUCR"/>
</dbReference>